<evidence type="ECO:0000313" key="3">
    <source>
        <dbReference type="EMBL" id="KAB1139136.1"/>
    </source>
</evidence>
<dbReference type="PANTHER" id="PTHR36842:SF1">
    <property type="entry name" value="PROTEIN TOLB"/>
    <property type="match status" value="1"/>
</dbReference>
<dbReference type="Gene3D" id="2.120.10.30">
    <property type="entry name" value="TolB, C-terminal domain"/>
    <property type="match status" value="2"/>
</dbReference>
<organism evidence="3 4">
    <name type="scientific">Streptomyces luteolifulvus</name>
    <dbReference type="NCBI Taxonomy" id="2615112"/>
    <lineage>
        <taxon>Bacteria</taxon>
        <taxon>Bacillati</taxon>
        <taxon>Actinomycetota</taxon>
        <taxon>Actinomycetes</taxon>
        <taxon>Kitasatosporales</taxon>
        <taxon>Streptomycetaceae</taxon>
        <taxon>Streptomyces</taxon>
    </lineage>
</organism>
<reference evidence="3 4" key="1">
    <citation type="submission" date="2019-09" db="EMBL/GenBank/DDBJ databases">
        <title>Screening of Novel Bioactive Compounds from Soil-Associated.</title>
        <authorList>
            <person name="Zhao S."/>
        </authorList>
    </citation>
    <scope>NUCLEOTIDE SEQUENCE [LARGE SCALE GENOMIC DNA]</scope>
    <source>
        <strain evidence="3 4">HIT-DPA4</strain>
    </source>
</reference>
<dbReference type="PANTHER" id="PTHR36842">
    <property type="entry name" value="PROTEIN TOLB HOMOLOG"/>
    <property type="match status" value="1"/>
</dbReference>
<evidence type="ECO:0008006" key="5">
    <source>
        <dbReference type="Google" id="ProtNLM"/>
    </source>
</evidence>
<proteinExistence type="inferred from homology"/>
<name>A0A6H9UN47_9ACTN</name>
<dbReference type="Pfam" id="PF07676">
    <property type="entry name" value="PD40"/>
    <property type="match status" value="4"/>
</dbReference>
<dbReference type="InterPro" id="IPR011659">
    <property type="entry name" value="WD40"/>
</dbReference>
<evidence type="ECO:0000313" key="4">
    <source>
        <dbReference type="Proteomes" id="UP000442707"/>
    </source>
</evidence>
<comment type="similarity">
    <text evidence="1">Belongs to the TolB family.</text>
</comment>
<dbReference type="EMBL" id="VZRB01000072">
    <property type="protein sequence ID" value="KAB1139136.1"/>
    <property type="molecule type" value="Genomic_DNA"/>
</dbReference>
<dbReference type="InterPro" id="IPR011042">
    <property type="entry name" value="6-blade_b-propeller_TolB-like"/>
</dbReference>
<keyword evidence="4" id="KW-1185">Reference proteome</keyword>
<evidence type="ECO:0000256" key="1">
    <source>
        <dbReference type="ARBA" id="ARBA00009820"/>
    </source>
</evidence>
<gene>
    <name evidence="3" type="ORF">F7R91_41020</name>
</gene>
<dbReference type="AlphaFoldDB" id="A0A6H9UN47"/>
<feature type="region of interest" description="Disordered" evidence="2">
    <location>
        <begin position="1"/>
        <end position="50"/>
    </location>
</feature>
<accession>A0A6H9UN47</accession>
<sequence length="348" mass="37019">MLPAGVARSGSQGGNGVDTLTRQQHRTRNGRTAGSARRVRRTGGKGTTPHRAAVTATAFAMAVPLTLGAAGDAGAAGDRPIVFARYTAAASIEDLYTISSSGGTPVKLTHTSTVSDVMPSWSPDGKRVAFVRYGSGGAIDGIWSMKITGGDLKAVPGTKGASDPAWSPDGKRIAYSKPVGTQREIYVADIDGTPATRLTHTAADDLHPTWSPDGTYLAFNRADAGGHSRLMRIKLSTLAQKAITASGSHDWTPDWSRNNRIAFSRVDSSGFARLYRVRPDGTGLRRITSARLNDKYPSWSPDGSRLVFTRGGADDADPEHLYLVRADGTGLTQLTKTDSHDMQADWRP</sequence>
<evidence type="ECO:0000256" key="2">
    <source>
        <dbReference type="SAM" id="MobiDB-lite"/>
    </source>
</evidence>
<comment type="caution">
    <text evidence="3">The sequence shown here is derived from an EMBL/GenBank/DDBJ whole genome shotgun (WGS) entry which is preliminary data.</text>
</comment>
<protein>
    <recommendedName>
        <fullName evidence="5">TolB protein</fullName>
    </recommendedName>
</protein>
<dbReference type="Proteomes" id="UP000442707">
    <property type="component" value="Unassembled WGS sequence"/>
</dbReference>
<dbReference type="SUPFAM" id="SSF69304">
    <property type="entry name" value="Tricorn protease N-terminal domain"/>
    <property type="match status" value="1"/>
</dbReference>